<proteinExistence type="predicted"/>
<protein>
    <submittedName>
        <fullName evidence="3">AAA family ATPase</fullName>
    </submittedName>
</protein>
<sequence length="427" mass="47861">MHYDRYSESSLREALQDTPVVLIHGSRQCGKTTLAQAIGKDEGHHYISFDDDNQLQAAKADPVGFIKSLPEKVILDEIQRTPELFTSIKASVDQNRKPGRFILTGSANVLLLPKLADSLAGRMEIIHLRPLAQCEIAGQKPSFFEELFRADFGSSAQTRRFASLRESLADTISLGGYPSAIARSNERRRRAWYQDYITTLIQRDVRDIANIHNLDILPRLLSLSASQTARLFNAADLASPFAVSRPTITNYLALLEQIFLIEQLQPWHSNRLSRLIKTPKMHLTDTGLACALLGVTSKSLWQDKALLGQLLETFIYQELRKQADWHDSDLVFYHFRNKDQVEVDIIIEQGQQLAGIEIKAAATVTASDFKALHKLKVACAERFAAGVVFYDGDSILPFGERLFALPISLLIPQALNTNAPHDFHDKA</sequence>
<organism evidence="3 4">
    <name type="scientific">Phytopseudomonas daroniae</name>
    <dbReference type="NCBI Taxonomy" id="2487519"/>
    <lineage>
        <taxon>Bacteria</taxon>
        <taxon>Pseudomonadati</taxon>
        <taxon>Pseudomonadota</taxon>
        <taxon>Gammaproteobacteria</taxon>
        <taxon>Pseudomonadales</taxon>
        <taxon>Pseudomonadaceae</taxon>
        <taxon>Phytopseudomonas</taxon>
    </lineage>
</organism>
<evidence type="ECO:0000313" key="4">
    <source>
        <dbReference type="Proteomes" id="UP000292302"/>
    </source>
</evidence>
<evidence type="ECO:0000259" key="2">
    <source>
        <dbReference type="Pfam" id="PF13635"/>
    </source>
</evidence>
<accession>A0A4Q9QH85</accession>
<dbReference type="RefSeq" id="WP_131182580.1">
    <property type="nucleotide sequence ID" value="NZ_QJUI01000040.1"/>
</dbReference>
<dbReference type="EMBL" id="QJUI01000040">
    <property type="protein sequence ID" value="TBU71231.1"/>
    <property type="molecule type" value="Genomic_DNA"/>
</dbReference>
<dbReference type="Pfam" id="PF13173">
    <property type="entry name" value="AAA_14"/>
    <property type="match status" value="1"/>
</dbReference>
<name>A0A4Q9QH85_9GAMM</name>
<gene>
    <name evidence="3" type="ORF">DNK06_24530</name>
</gene>
<dbReference type="SUPFAM" id="SSF52540">
    <property type="entry name" value="P-loop containing nucleoside triphosphate hydrolases"/>
    <property type="match status" value="1"/>
</dbReference>
<comment type="caution">
    <text evidence="3">The sequence shown here is derived from an EMBL/GenBank/DDBJ whole genome shotgun (WGS) entry which is preliminary data.</text>
</comment>
<reference evidence="3 4" key="1">
    <citation type="submission" date="2018-06" db="EMBL/GenBank/DDBJ databases">
        <title>Three novel Pseudomonas species isolated from symptomatic oak.</title>
        <authorList>
            <person name="Bueno-Gonzalez V."/>
            <person name="Brady C."/>
        </authorList>
    </citation>
    <scope>NUCLEOTIDE SEQUENCE [LARGE SCALE GENOMIC DNA]</scope>
    <source>
        <strain evidence="3 4">P9A</strain>
    </source>
</reference>
<dbReference type="InterPro" id="IPR041682">
    <property type="entry name" value="AAA_14"/>
</dbReference>
<dbReference type="InterPro" id="IPR027417">
    <property type="entry name" value="P-loop_NTPase"/>
</dbReference>
<dbReference type="PANTHER" id="PTHR43566:SF2">
    <property type="entry name" value="DUF4143 DOMAIN-CONTAINING PROTEIN"/>
    <property type="match status" value="1"/>
</dbReference>
<dbReference type="InterPro" id="IPR025420">
    <property type="entry name" value="DUF4143"/>
</dbReference>
<feature type="domain" description="DUF4143" evidence="2">
    <location>
        <begin position="202"/>
        <end position="360"/>
    </location>
</feature>
<dbReference type="Proteomes" id="UP000292302">
    <property type="component" value="Unassembled WGS sequence"/>
</dbReference>
<dbReference type="Pfam" id="PF13635">
    <property type="entry name" value="DUF4143"/>
    <property type="match status" value="1"/>
</dbReference>
<evidence type="ECO:0000313" key="3">
    <source>
        <dbReference type="EMBL" id="TBU71231.1"/>
    </source>
</evidence>
<keyword evidence="4" id="KW-1185">Reference proteome</keyword>
<dbReference type="AlphaFoldDB" id="A0A4Q9QH85"/>
<evidence type="ECO:0000259" key="1">
    <source>
        <dbReference type="Pfam" id="PF13173"/>
    </source>
</evidence>
<dbReference type="OrthoDB" id="9771844at2"/>
<feature type="domain" description="AAA" evidence="1">
    <location>
        <begin position="18"/>
        <end position="136"/>
    </location>
</feature>
<dbReference type="PANTHER" id="PTHR43566">
    <property type="entry name" value="CONSERVED PROTEIN"/>
    <property type="match status" value="1"/>
</dbReference>